<protein>
    <submittedName>
        <fullName evidence="3">Putative ATP-grasp target RiPP</fullName>
    </submittedName>
</protein>
<proteinExistence type="predicted"/>
<sequence length="115" mass="12381">MFPTNPVLPSPMAEDPLYPAAGYLPLGRPLDAVDSSDDDAQPTSTGRRPFALRFATVPARPIPVDLTTVRYDPDRQMSVDRTGTPVLGKHSTGATSTRTSDGHKSMDADTDHTED</sequence>
<organism evidence="3 4">
    <name type="scientific">Salinispora arenicola</name>
    <dbReference type="NCBI Taxonomy" id="168697"/>
    <lineage>
        <taxon>Bacteria</taxon>
        <taxon>Bacillati</taxon>
        <taxon>Actinomycetota</taxon>
        <taxon>Actinomycetes</taxon>
        <taxon>Micromonosporales</taxon>
        <taxon>Micromonosporaceae</taxon>
        <taxon>Salinispora</taxon>
    </lineage>
</organism>
<dbReference type="Proteomes" id="UP000315983">
    <property type="component" value="Unassembled WGS sequence"/>
</dbReference>
<feature type="region of interest" description="Disordered" evidence="1">
    <location>
        <begin position="1"/>
        <end position="51"/>
    </location>
</feature>
<keyword evidence="5" id="KW-1185">Reference proteome</keyword>
<dbReference type="InterPro" id="IPR025843">
    <property type="entry name" value="Actino_peptide"/>
</dbReference>
<feature type="region of interest" description="Disordered" evidence="1">
    <location>
        <begin position="67"/>
        <end position="115"/>
    </location>
</feature>
<dbReference type="AlphaFoldDB" id="A0A542XRY7"/>
<comment type="caution">
    <text evidence="3">The sequence shown here is derived from an EMBL/GenBank/DDBJ whole genome shotgun (WGS) entry which is preliminary data.</text>
</comment>
<accession>A0A542XRY7</accession>
<evidence type="ECO:0000313" key="4">
    <source>
        <dbReference type="Proteomes" id="UP000315983"/>
    </source>
</evidence>
<feature type="compositionally biased region" description="Basic and acidic residues" evidence="1">
    <location>
        <begin position="100"/>
        <end position="115"/>
    </location>
</feature>
<dbReference type="NCBIfam" id="TIGR04186">
    <property type="entry name" value="GRASP_targ"/>
    <property type="match status" value="1"/>
</dbReference>
<reference evidence="2 5" key="2">
    <citation type="submission" date="2021-03" db="EMBL/GenBank/DDBJ databases">
        <title>Whole genome shotgun sequence of Salinispora arenicola NBRC 105043.</title>
        <authorList>
            <person name="Komaki H."/>
            <person name="Tamura T."/>
        </authorList>
    </citation>
    <scope>NUCLEOTIDE SEQUENCE [LARGE SCALE GENOMIC DNA]</scope>
    <source>
        <strain evidence="2 5">NBRC 105043</strain>
    </source>
</reference>
<reference evidence="3 4" key="1">
    <citation type="submission" date="2019-06" db="EMBL/GenBank/DDBJ databases">
        <title>Sequencing the genomes of 1000 actinobacteria strains.</title>
        <authorList>
            <person name="Klenk H.-P."/>
        </authorList>
    </citation>
    <scope>NUCLEOTIDE SEQUENCE [LARGE SCALE GENOMIC DNA]</scope>
    <source>
        <strain evidence="3 4">DSM 44819</strain>
    </source>
</reference>
<dbReference type="EMBL" id="BOQM01000010">
    <property type="protein sequence ID" value="GIM84366.1"/>
    <property type="molecule type" value="Genomic_DNA"/>
</dbReference>
<evidence type="ECO:0000256" key="1">
    <source>
        <dbReference type="SAM" id="MobiDB-lite"/>
    </source>
</evidence>
<dbReference type="Proteomes" id="UP000677457">
    <property type="component" value="Unassembled WGS sequence"/>
</dbReference>
<evidence type="ECO:0000313" key="2">
    <source>
        <dbReference type="EMBL" id="GIM84366.1"/>
    </source>
</evidence>
<dbReference type="Pfam" id="PF14408">
    <property type="entry name" value="Actino_peptide"/>
    <property type="match status" value="1"/>
</dbReference>
<dbReference type="EMBL" id="VFOL01000001">
    <property type="protein sequence ID" value="TQL38569.1"/>
    <property type="molecule type" value="Genomic_DNA"/>
</dbReference>
<gene>
    <name evidence="3" type="ORF">FB564_3770</name>
    <name evidence="2" type="ORF">Sar04_16950</name>
</gene>
<evidence type="ECO:0000313" key="3">
    <source>
        <dbReference type="EMBL" id="TQL38569.1"/>
    </source>
</evidence>
<evidence type="ECO:0000313" key="5">
    <source>
        <dbReference type="Proteomes" id="UP000677457"/>
    </source>
</evidence>
<name>A0A542XRY7_SALAC</name>
<dbReference type="InterPro" id="IPR026496">
    <property type="entry name" value="GRASP_targ"/>
</dbReference>